<comment type="caution">
    <text evidence="2">The sequence shown here is derived from an EMBL/GenBank/DDBJ whole genome shotgun (WGS) entry which is preliminary data.</text>
</comment>
<accession>A0A5J4VMI1</accession>
<evidence type="ECO:0000313" key="3">
    <source>
        <dbReference type="Proteomes" id="UP000324800"/>
    </source>
</evidence>
<feature type="compositionally biased region" description="Polar residues" evidence="1">
    <location>
        <begin position="309"/>
        <end position="318"/>
    </location>
</feature>
<feature type="region of interest" description="Disordered" evidence="1">
    <location>
        <begin position="297"/>
        <end position="352"/>
    </location>
</feature>
<proteinExistence type="predicted"/>
<evidence type="ECO:0000313" key="2">
    <source>
        <dbReference type="EMBL" id="KAA6383483.1"/>
    </source>
</evidence>
<feature type="compositionally biased region" description="Basic and acidic residues" evidence="1">
    <location>
        <begin position="16"/>
        <end position="33"/>
    </location>
</feature>
<evidence type="ECO:0000256" key="1">
    <source>
        <dbReference type="SAM" id="MobiDB-lite"/>
    </source>
</evidence>
<name>A0A5J4VMI1_9EUKA</name>
<reference evidence="2 3" key="1">
    <citation type="submission" date="2019-03" db="EMBL/GenBank/DDBJ databases">
        <title>Single cell metagenomics reveals metabolic interactions within the superorganism composed of flagellate Streblomastix strix and complex community of Bacteroidetes bacteria on its surface.</title>
        <authorList>
            <person name="Treitli S.C."/>
            <person name="Kolisko M."/>
            <person name="Husnik F."/>
            <person name="Keeling P."/>
            <person name="Hampl V."/>
        </authorList>
    </citation>
    <scope>NUCLEOTIDE SEQUENCE [LARGE SCALE GENOMIC DNA]</scope>
    <source>
        <strain evidence="2">ST1C</strain>
    </source>
</reference>
<organism evidence="2 3">
    <name type="scientific">Streblomastix strix</name>
    <dbReference type="NCBI Taxonomy" id="222440"/>
    <lineage>
        <taxon>Eukaryota</taxon>
        <taxon>Metamonada</taxon>
        <taxon>Preaxostyla</taxon>
        <taxon>Oxymonadida</taxon>
        <taxon>Streblomastigidae</taxon>
        <taxon>Streblomastix</taxon>
    </lineage>
</organism>
<feature type="region of interest" description="Disordered" evidence="1">
    <location>
        <begin position="47"/>
        <end position="69"/>
    </location>
</feature>
<feature type="compositionally biased region" description="Polar residues" evidence="1">
    <location>
        <begin position="58"/>
        <end position="69"/>
    </location>
</feature>
<dbReference type="AlphaFoldDB" id="A0A5J4VMI1"/>
<gene>
    <name evidence="2" type="ORF">EZS28_020990</name>
</gene>
<feature type="region of interest" description="Disordered" evidence="1">
    <location>
        <begin position="1"/>
        <end position="33"/>
    </location>
</feature>
<feature type="compositionally biased region" description="Low complexity" evidence="1">
    <location>
        <begin position="319"/>
        <end position="331"/>
    </location>
</feature>
<protein>
    <submittedName>
        <fullName evidence="2">Uncharacterized protein</fullName>
    </submittedName>
</protein>
<feature type="compositionally biased region" description="Basic and acidic residues" evidence="1">
    <location>
        <begin position="297"/>
        <end position="308"/>
    </location>
</feature>
<dbReference type="EMBL" id="SNRW01006223">
    <property type="protein sequence ID" value="KAA6383483.1"/>
    <property type="molecule type" value="Genomic_DNA"/>
</dbReference>
<dbReference type="Proteomes" id="UP000324800">
    <property type="component" value="Unassembled WGS sequence"/>
</dbReference>
<feature type="compositionally biased region" description="Acidic residues" evidence="1">
    <location>
        <begin position="94"/>
        <end position="109"/>
    </location>
</feature>
<feature type="region of interest" description="Disordered" evidence="1">
    <location>
        <begin position="92"/>
        <end position="115"/>
    </location>
</feature>
<sequence length="352" mass="40756">MAHHQRHQVNQTDNDSSEHTDNENDRLVRPRDEITFDDFIDSINNNFEDNDDYAASPVPQSTDDNNLDVWQTSGDEEIRNANLEPLRRTRAELYDDSDDETQTESEEPDLPGIQRRRLLEDELETEAESSETDSLAHQDPDALEILNKLSPTAKKNQKDNRKTEIRLITSRMNQKAKHYDPLIPEFDEDHIKALRARSRLNLSPLKNAMPPKIVESEKTPQYVSLIRNLVAAQSTNVLAAESIFQKGKLEVAERILVTFELIGQATGEAQQLRKQHLDHRSSRFSYNKHLISATFSSKEKKAMKEERQISSNHSYNKNRSFQRSYSNSKSSSSRERSPRRGKRGRRSYFNYK</sequence>